<sequence length="108" mass="12081">MLQTSEIQKRFSHLQQTISEATNTCHSANSVPQDLMKCVDELDRQCQTAQSAISSQDQSRIQQCIDQMEATGDRAEKACRSASGVDSKVKQCVDSLHSELSEFKHKLH</sequence>
<proteinExistence type="predicted"/>
<dbReference type="AlphaFoldDB" id="A0A1X7F8P4"/>
<dbReference type="GeneID" id="95550187"/>
<evidence type="ECO:0000313" key="1">
    <source>
        <dbReference type="EMBL" id="SMF48115.1"/>
    </source>
</evidence>
<dbReference type="EMBL" id="FXAH01000008">
    <property type="protein sequence ID" value="SMF48115.1"/>
    <property type="molecule type" value="Genomic_DNA"/>
</dbReference>
<dbReference type="Proteomes" id="UP000192911">
    <property type="component" value="Unassembled WGS sequence"/>
</dbReference>
<dbReference type="RefSeq" id="WP_085228379.1">
    <property type="nucleotide sequence ID" value="NZ_BSQD01000010.1"/>
</dbReference>
<gene>
    <name evidence="1" type="ORF">SAMN06295900_10823</name>
</gene>
<keyword evidence="2" id="KW-1185">Reference proteome</keyword>
<organism evidence="1 2">
    <name type="scientific">Trinickia caryophylli</name>
    <name type="common">Paraburkholderia caryophylli</name>
    <dbReference type="NCBI Taxonomy" id="28094"/>
    <lineage>
        <taxon>Bacteria</taxon>
        <taxon>Pseudomonadati</taxon>
        <taxon>Pseudomonadota</taxon>
        <taxon>Betaproteobacteria</taxon>
        <taxon>Burkholderiales</taxon>
        <taxon>Burkholderiaceae</taxon>
        <taxon>Trinickia</taxon>
    </lineage>
</organism>
<evidence type="ECO:0000313" key="2">
    <source>
        <dbReference type="Proteomes" id="UP000192911"/>
    </source>
</evidence>
<protein>
    <submittedName>
        <fullName evidence="1">Uncharacterized protein</fullName>
    </submittedName>
</protein>
<accession>A0A1X7F8P4</accession>
<dbReference type="OrthoDB" id="8926298at2"/>
<name>A0A1X7F8P4_TRICW</name>
<reference evidence="2" key="1">
    <citation type="submission" date="2017-04" db="EMBL/GenBank/DDBJ databases">
        <authorList>
            <person name="Varghese N."/>
            <person name="Submissions S."/>
        </authorList>
    </citation>
    <scope>NUCLEOTIDE SEQUENCE [LARGE SCALE GENOMIC DNA]</scope>
    <source>
        <strain evidence="2">Ballard 720</strain>
    </source>
</reference>